<proteinExistence type="predicted"/>
<reference evidence="1 2" key="1">
    <citation type="submission" date="2022-03" db="EMBL/GenBank/DDBJ databases">
        <authorList>
            <person name="Macdonald S."/>
            <person name="Ahmed S."/>
            <person name="Newling K."/>
        </authorList>
    </citation>
    <scope>NUCLEOTIDE SEQUENCE [LARGE SCALE GENOMIC DNA]</scope>
</reference>
<evidence type="ECO:0000313" key="1">
    <source>
        <dbReference type="EMBL" id="CAH8283864.1"/>
    </source>
</evidence>
<dbReference type="AlphaFoldDB" id="A0ABC8INA9"/>
<organism evidence="1 2">
    <name type="scientific">Eruca vesicaria subsp. sativa</name>
    <name type="common">Garden rocket</name>
    <name type="synonym">Eruca sativa</name>
    <dbReference type="NCBI Taxonomy" id="29727"/>
    <lineage>
        <taxon>Eukaryota</taxon>
        <taxon>Viridiplantae</taxon>
        <taxon>Streptophyta</taxon>
        <taxon>Embryophyta</taxon>
        <taxon>Tracheophyta</taxon>
        <taxon>Spermatophyta</taxon>
        <taxon>Magnoliopsida</taxon>
        <taxon>eudicotyledons</taxon>
        <taxon>Gunneridae</taxon>
        <taxon>Pentapetalae</taxon>
        <taxon>rosids</taxon>
        <taxon>malvids</taxon>
        <taxon>Brassicales</taxon>
        <taxon>Brassicaceae</taxon>
        <taxon>Brassiceae</taxon>
        <taxon>Eruca</taxon>
    </lineage>
</organism>
<accession>A0ABC8INA9</accession>
<comment type="caution">
    <text evidence="1">The sequence shown here is derived from an EMBL/GenBank/DDBJ whole genome shotgun (WGS) entry which is preliminary data.</text>
</comment>
<evidence type="ECO:0000313" key="2">
    <source>
        <dbReference type="Proteomes" id="UP001642260"/>
    </source>
</evidence>
<gene>
    <name evidence="1" type="ORF">ERUC_LOCUS716</name>
</gene>
<name>A0ABC8INA9_ERUVS</name>
<sequence>MDQMQETQTAEQIVDFTSDQGCSQSIRSMSSRHLPRRKTSFETQVERGFQHVIDTRQEVFEELRSRKIQKITYGDATSLLKQLPIEHLSISWCGANKWLKNDVDIREPFVKLENEEIKIKYIESLLGTDIHGFS</sequence>
<dbReference type="Proteomes" id="UP001642260">
    <property type="component" value="Unassembled WGS sequence"/>
</dbReference>
<dbReference type="EMBL" id="CAKOAT010014448">
    <property type="protein sequence ID" value="CAH8283864.1"/>
    <property type="molecule type" value="Genomic_DNA"/>
</dbReference>
<protein>
    <submittedName>
        <fullName evidence="1">Uncharacterized protein</fullName>
    </submittedName>
</protein>
<keyword evidence="2" id="KW-1185">Reference proteome</keyword>